<dbReference type="GO" id="GO:0005524">
    <property type="term" value="F:ATP binding"/>
    <property type="evidence" value="ECO:0007669"/>
    <property type="project" value="UniProtKB-UniRule"/>
</dbReference>
<comment type="pathway">
    <text evidence="2 14">Cofactor biosynthesis; FMN biosynthesis; FMN from riboflavin (ATP route): step 1/1.</text>
</comment>
<dbReference type="NCBIfam" id="TIGR00083">
    <property type="entry name" value="ribF"/>
    <property type="match status" value="1"/>
</dbReference>
<evidence type="ECO:0000313" key="16">
    <source>
        <dbReference type="EMBL" id="CCG43585.1"/>
    </source>
</evidence>
<dbReference type="InterPro" id="IPR015865">
    <property type="entry name" value="Riboflavin_kinase_bac/euk"/>
</dbReference>
<keyword evidence="5 14" id="KW-0808">Transferase</keyword>
<dbReference type="UniPathway" id="UPA00277">
    <property type="reaction ID" value="UER00407"/>
</dbReference>
<keyword evidence="9 14" id="KW-0274">FAD</keyword>
<dbReference type="EMBL" id="HE717023">
    <property type="protein sequence ID" value="CCG43585.1"/>
    <property type="molecule type" value="Genomic_DNA"/>
</dbReference>
<evidence type="ECO:0000256" key="8">
    <source>
        <dbReference type="ARBA" id="ARBA00022777"/>
    </source>
</evidence>
<dbReference type="Proteomes" id="UP000007397">
    <property type="component" value="Chromosome"/>
</dbReference>
<dbReference type="SUPFAM" id="SSF52374">
    <property type="entry name" value="Nucleotidylyl transferase"/>
    <property type="match status" value="1"/>
</dbReference>
<keyword evidence="3 14" id="KW-0285">Flavoprotein</keyword>
<dbReference type="GO" id="GO:0009231">
    <property type="term" value="P:riboflavin biosynthetic process"/>
    <property type="evidence" value="ECO:0007669"/>
    <property type="project" value="InterPro"/>
</dbReference>
<keyword evidence="4 14" id="KW-0288">FMN</keyword>
<dbReference type="InterPro" id="IPR014729">
    <property type="entry name" value="Rossmann-like_a/b/a_fold"/>
</dbReference>
<name>I0JHG7_HALH3</name>
<comment type="catalytic activity">
    <reaction evidence="12 14">
        <text>riboflavin + ATP = FMN + ADP + H(+)</text>
        <dbReference type="Rhea" id="RHEA:14357"/>
        <dbReference type="ChEBI" id="CHEBI:15378"/>
        <dbReference type="ChEBI" id="CHEBI:30616"/>
        <dbReference type="ChEBI" id="CHEBI:57986"/>
        <dbReference type="ChEBI" id="CHEBI:58210"/>
        <dbReference type="ChEBI" id="CHEBI:456216"/>
        <dbReference type="EC" id="2.7.1.26"/>
    </reaction>
</comment>
<dbReference type="GO" id="GO:0006747">
    <property type="term" value="P:FAD biosynthetic process"/>
    <property type="evidence" value="ECO:0007669"/>
    <property type="project" value="UniProtKB-UniRule"/>
</dbReference>
<keyword evidence="7 14" id="KW-0547">Nucleotide-binding</keyword>
<dbReference type="GO" id="GO:0009398">
    <property type="term" value="P:FMN biosynthetic process"/>
    <property type="evidence" value="ECO:0007669"/>
    <property type="project" value="UniProtKB-UniRule"/>
</dbReference>
<keyword evidence="17" id="KW-1185">Reference proteome</keyword>
<evidence type="ECO:0000259" key="15">
    <source>
        <dbReference type="SMART" id="SM00904"/>
    </source>
</evidence>
<dbReference type="InterPro" id="IPR023468">
    <property type="entry name" value="Riboflavin_kinase"/>
</dbReference>
<protein>
    <recommendedName>
        <fullName evidence="14">Riboflavin biosynthesis protein</fullName>
    </recommendedName>
    <domain>
        <recommendedName>
            <fullName evidence="14">Riboflavin kinase</fullName>
            <ecNumber evidence="14">2.7.1.26</ecNumber>
        </recommendedName>
        <alternativeName>
            <fullName evidence="14">Flavokinase</fullName>
        </alternativeName>
    </domain>
    <domain>
        <recommendedName>
            <fullName evidence="14">FMN adenylyltransferase</fullName>
            <ecNumber evidence="14">2.7.7.2</ecNumber>
        </recommendedName>
        <alternativeName>
            <fullName evidence="14">FAD pyrophosphorylase</fullName>
        </alternativeName>
        <alternativeName>
            <fullName evidence="14">FAD synthase</fullName>
        </alternativeName>
    </domain>
</protein>
<dbReference type="GO" id="GO:0008531">
    <property type="term" value="F:riboflavin kinase activity"/>
    <property type="evidence" value="ECO:0007669"/>
    <property type="project" value="UniProtKB-UniRule"/>
</dbReference>
<dbReference type="HOGENOM" id="CLU_048437_0_2_9"/>
<keyword evidence="8 14" id="KW-0418">Kinase</keyword>
<dbReference type="GO" id="GO:0003919">
    <property type="term" value="F:FMN adenylyltransferase activity"/>
    <property type="evidence" value="ECO:0007669"/>
    <property type="project" value="UniProtKB-UniRule"/>
</dbReference>
<feature type="domain" description="Riboflavin kinase" evidence="15">
    <location>
        <begin position="184"/>
        <end position="311"/>
    </location>
</feature>
<dbReference type="PATRIC" id="fig|866895.3.peg.208"/>
<evidence type="ECO:0000256" key="7">
    <source>
        <dbReference type="ARBA" id="ARBA00022741"/>
    </source>
</evidence>
<dbReference type="EC" id="2.7.7.2" evidence="14"/>
<comment type="pathway">
    <text evidence="1 14">Cofactor biosynthesis; FAD biosynthesis; FAD from FMN: step 1/1.</text>
</comment>
<dbReference type="UniPathway" id="UPA00276">
    <property type="reaction ID" value="UER00406"/>
</dbReference>
<dbReference type="InterPro" id="IPR002606">
    <property type="entry name" value="Riboflavin_kinase_bac"/>
</dbReference>
<dbReference type="FunFam" id="3.40.50.620:FF:000021">
    <property type="entry name" value="Riboflavin biosynthesis protein"/>
    <property type="match status" value="1"/>
</dbReference>
<proteinExistence type="inferred from homology"/>
<evidence type="ECO:0000256" key="1">
    <source>
        <dbReference type="ARBA" id="ARBA00004726"/>
    </source>
</evidence>
<evidence type="ECO:0000256" key="6">
    <source>
        <dbReference type="ARBA" id="ARBA00022695"/>
    </source>
</evidence>
<organism evidence="16 17">
    <name type="scientific">Halobacillus halophilus (strain ATCC 35676 / DSM 2266 / JCM 20832 / KCTC 3685 / LMG 17431 / NBRC 102448 / NCIMB 2269)</name>
    <name type="common">Sporosarcina halophila</name>
    <dbReference type="NCBI Taxonomy" id="866895"/>
    <lineage>
        <taxon>Bacteria</taxon>
        <taxon>Bacillati</taxon>
        <taxon>Bacillota</taxon>
        <taxon>Bacilli</taxon>
        <taxon>Bacillales</taxon>
        <taxon>Bacillaceae</taxon>
        <taxon>Halobacillus</taxon>
    </lineage>
</organism>
<dbReference type="EC" id="2.7.1.26" evidence="14"/>
<evidence type="ECO:0000256" key="5">
    <source>
        <dbReference type="ARBA" id="ARBA00022679"/>
    </source>
</evidence>
<dbReference type="Gene3D" id="2.40.30.30">
    <property type="entry name" value="Riboflavin kinase-like"/>
    <property type="match status" value="1"/>
</dbReference>
<evidence type="ECO:0000256" key="11">
    <source>
        <dbReference type="ARBA" id="ARBA00023268"/>
    </source>
</evidence>
<gene>
    <name evidence="16" type="ordered locus">HBHAL_1206</name>
</gene>
<keyword evidence="10 14" id="KW-0067">ATP-binding</keyword>
<evidence type="ECO:0000256" key="14">
    <source>
        <dbReference type="PIRNR" id="PIRNR004491"/>
    </source>
</evidence>
<dbReference type="Pfam" id="PF06574">
    <property type="entry name" value="FAD_syn"/>
    <property type="match status" value="1"/>
</dbReference>
<dbReference type="PIRSF" id="PIRSF004491">
    <property type="entry name" value="FAD_Synth"/>
    <property type="match status" value="1"/>
</dbReference>
<evidence type="ECO:0000256" key="2">
    <source>
        <dbReference type="ARBA" id="ARBA00005201"/>
    </source>
</evidence>
<keyword evidence="6 14" id="KW-0548">Nucleotidyltransferase</keyword>
<evidence type="ECO:0000256" key="9">
    <source>
        <dbReference type="ARBA" id="ARBA00022827"/>
    </source>
</evidence>
<evidence type="ECO:0000256" key="10">
    <source>
        <dbReference type="ARBA" id="ARBA00022840"/>
    </source>
</evidence>
<dbReference type="eggNOG" id="COG0196">
    <property type="taxonomic scope" value="Bacteria"/>
</dbReference>
<dbReference type="PANTHER" id="PTHR22749:SF6">
    <property type="entry name" value="RIBOFLAVIN KINASE"/>
    <property type="match status" value="1"/>
</dbReference>
<dbReference type="STRING" id="866895.HBHAL_1206"/>
<evidence type="ECO:0000256" key="4">
    <source>
        <dbReference type="ARBA" id="ARBA00022643"/>
    </source>
</evidence>
<evidence type="ECO:0000256" key="12">
    <source>
        <dbReference type="ARBA" id="ARBA00047880"/>
    </source>
</evidence>
<comment type="catalytic activity">
    <reaction evidence="13 14">
        <text>FMN + ATP + H(+) = FAD + diphosphate</text>
        <dbReference type="Rhea" id="RHEA:17237"/>
        <dbReference type="ChEBI" id="CHEBI:15378"/>
        <dbReference type="ChEBI" id="CHEBI:30616"/>
        <dbReference type="ChEBI" id="CHEBI:33019"/>
        <dbReference type="ChEBI" id="CHEBI:57692"/>
        <dbReference type="ChEBI" id="CHEBI:58210"/>
        <dbReference type="EC" id="2.7.7.2"/>
    </reaction>
</comment>
<evidence type="ECO:0000256" key="13">
    <source>
        <dbReference type="ARBA" id="ARBA00049494"/>
    </source>
</evidence>
<dbReference type="SUPFAM" id="SSF82114">
    <property type="entry name" value="Riboflavin kinase-like"/>
    <property type="match status" value="1"/>
</dbReference>
<dbReference type="CDD" id="cd02064">
    <property type="entry name" value="FAD_synthetase_N"/>
    <property type="match status" value="1"/>
</dbReference>
<keyword evidence="11" id="KW-0511">Multifunctional enzyme</keyword>
<dbReference type="InterPro" id="IPR015864">
    <property type="entry name" value="FAD_synthase"/>
</dbReference>
<evidence type="ECO:0000313" key="17">
    <source>
        <dbReference type="Proteomes" id="UP000007397"/>
    </source>
</evidence>
<dbReference type="SMART" id="SM00904">
    <property type="entry name" value="Flavokinase"/>
    <property type="match status" value="1"/>
</dbReference>
<reference evidence="16 17" key="1">
    <citation type="journal article" date="2013" name="Environ. Microbiol.">
        <title>Chloride and organic osmolytes: a hybrid strategy to cope with elevated salinities by the moderately halophilic, chloride-dependent bacterium Halobacillus halophilus.</title>
        <authorList>
            <person name="Saum S.H."/>
            <person name="Pfeiffer F."/>
            <person name="Palm P."/>
            <person name="Rampp M."/>
            <person name="Schuster S.C."/>
            <person name="Muller V."/>
            <person name="Oesterhelt D."/>
        </authorList>
    </citation>
    <scope>NUCLEOTIDE SEQUENCE [LARGE SCALE GENOMIC DNA]</scope>
    <source>
        <strain evidence="17">ATCC 35676 / DSM 2266 / JCM 20832 / KCTC 3685 / LMG 17431 / NBRC 102448 / NCIMB 2269</strain>
    </source>
</reference>
<sequence>MEMETFEVTAQPPQNSEPVVLVIGKMDGMHLGHQYLLNEAKKIASSEDQIAVYGFSDHPKWVLKGDSEYASSLSSYQDKIRLLQGHGVDRYYHVHFTKEYAKTSPEEFVFEHLSQLNISHILVGEGFRFGKGRGSDAQGLAEICEEINVPVKIVPHLKLNGEKISSTRIRSLVHEGKMEAVQSMLGRPLEITGVVEKGEQLGRELGFPTLNLGDIKEYVEVKPAVYLGVVKLHREAPEHYYTLISAGYRPTVNGDSYKVEAYMLDFSGDVYDQTVSVKFLRHLRDEVDFKGMDALVEEMKQDERYAREILGLSS</sequence>
<comment type="similarity">
    <text evidence="14">Belongs to the ribF family.</text>
</comment>
<dbReference type="PANTHER" id="PTHR22749">
    <property type="entry name" value="RIBOFLAVIN KINASE/FMN ADENYLYLTRANSFERASE"/>
    <property type="match status" value="1"/>
</dbReference>
<accession>I0JHG7</accession>
<dbReference type="AlphaFoldDB" id="I0JHG7"/>
<evidence type="ECO:0000256" key="3">
    <source>
        <dbReference type="ARBA" id="ARBA00022630"/>
    </source>
</evidence>
<dbReference type="Pfam" id="PF01687">
    <property type="entry name" value="Flavokinase"/>
    <property type="match status" value="1"/>
</dbReference>
<dbReference type="KEGG" id="hhd:HBHAL_1206"/>
<dbReference type="Gene3D" id="3.40.50.620">
    <property type="entry name" value="HUPs"/>
    <property type="match status" value="1"/>
</dbReference>
<dbReference type="InterPro" id="IPR023465">
    <property type="entry name" value="Riboflavin_kinase_dom_sf"/>
</dbReference>